<keyword evidence="4" id="KW-1185">Reference proteome</keyword>
<name>A0ABT4DYM6_9BACL</name>
<reference evidence="3 4" key="1">
    <citation type="submission" date="2022-05" db="EMBL/GenBank/DDBJ databases">
        <title>Genome Sequencing of Bee-Associated Microbes.</title>
        <authorList>
            <person name="Dunlap C."/>
        </authorList>
    </citation>
    <scope>NUCLEOTIDE SEQUENCE [LARGE SCALE GENOMIC DNA]</scope>
    <source>
        <strain evidence="3 4">NRRL NRS-1438</strain>
    </source>
</reference>
<dbReference type="Gene3D" id="3.40.50.720">
    <property type="entry name" value="NAD(P)-binding Rossmann-like Domain"/>
    <property type="match status" value="1"/>
</dbReference>
<dbReference type="Proteomes" id="UP001207626">
    <property type="component" value="Unassembled WGS sequence"/>
</dbReference>
<dbReference type="RefSeq" id="WP_087436042.1">
    <property type="nucleotide sequence ID" value="NZ_JAMDMC010000005.1"/>
</dbReference>
<dbReference type="Gene3D" id="3.90.25.10">
    <property type="entry name" value="UDP-galactose 4-epimerase, domain 1"/>
    <property type="match status" value="1"/>
</dbReference>
<comment type="caution">
    <text evidence="3">The sequence shown here is derived from an EMBL/GenBank/DDBJ whole genome shotgun (WGS) entry which is preliminary data.</text>
</comment>
<accession>A0ABT4DYM6</accession>
<dbReference type="InterPro" id="IPR001509">
    <property type="entry name" value="Epimerase_deHydtase"/>
</dbReference>
<evidence type="ECO:0000259" key="2">
    <source>
        <dbReference type="Pfam" id="PF01370"/>
    </source>
</evidence>
<evidence type="ECO:0000313" key="3">
    <source>
        <dbReference type="EMBL" id="MCY9522462.1"/>
    </source>
</evidence>
<organism evidence="3 4">
    <name type="scientific">Paenibacillus apiarius</name>
    <dbReference type="NCBI Taxonomy" id="46240"/>
    <lineage>
        <taxon>Bacteria</taxon>
        <taxon>Bacillati</taxon>
        <taxon>Bacillota</taxon>
        <taxon>Bacilli</taxon>
        <taxon>Bacillales</taxon>
        <taxon>Paenibacillaceae</taxon>
        <taxon>Paenibacillus</taxon>
    </lineage>
</organism>
<gene>
    <name evidence="3" type="ORF">M5X09_22870</name>
</gene>
<protein>
    <submittedName>
        <fullName evidence="3">NAD-dependent epimerase/dehydratase family protein</fullName>
    </submittedName>
</protein>
<dbReference type="Pfam" id="PF01370">
    <property type="entry name" value="Epimerase"/>
    <property type="match status" value="1"/>
</dbReference>
<feature type="domain" description="NAD-dependent epimerase/dehydratase" evidence="2">
    <location>
        <begin position="3"/>
        <end position="226"/>
    </location>
</feature>
<proteinExistence type="inferred from homology"/>
<evidence type="ECO:0000313" key="4">
    <source>
        <dbReference type="Proteomes" id="UP001207626"/>
    </source>
</evidence>
<dbReference type="SUPFAM" id="SSF51735">
    <property type="entry name" value="NAD(P)-binding Rossmann-fold domains"/>
    <property type="match status" value="1"/>
</dbReference>
<dbReference type="PANTHER" id="PTHR43000">
    <property type="entry name" value="DTDP-D-GLUCOSE 4,6-DEHYDRATASE-RELATED"/>
    <property type="match status" value="1"/>
</dbReference>
<dbReference type="InterPro" id="IPR036291">
    <property type="entry name" value="NAD(P)-bd_dom_sf"/>
</dbReference>
<sequence>MRIVVTGGAGFIGSHLVDALVSQGHEVHVLDNLSTGSKAHIAPQAVLHEVDIAEEAAGRKIELIQPEIVFHLAAQADVKRSIAQPAEDMRTNIQGTLVTLAACLRAQVQHVVFASTSAVYGNLTADTYEEQMHFPAPLSCYGLSKLTAERYLELFTRLHGLKGTILRFANVYGPRQTPKGEGGVISLFVNRLHANAPLFIHGDGEQTRDFIFVGDVVEACLCAAECRKDGLWQVGTGKPTTINELVHHLRHICGKPVQLEKHPPRLGDIRHSCLSYERLRQDMGWTPKFSLLDGLERTYRACQDNGS</sequence>
<comment type="similarity">
    <text evidence="1">Belongs to the NAD(P)-dependent epimerase/dehydratase family.</text>
</comment>
<evidence type="ECO:0000256" key="1">
    <source>
        <dbReference type="ARBA" id="ARBA00007637"/>
    </source>
</evidence>
<dbReference type="EMBL" id="JAMDLW010000038">
    <property type="protein sequence ID" value="MCY9522462.1"/>
    <property type="molecule type" value="Genomic_DNA"/>
</dbReference>